<dbReference type="Pfam" id="PF00709">
    <property type="entry name" value="Adenylsucc_synt"/>
    <property type="match status" value="1"/>
</dbReference>
<evidence type="ECO:0000256" key="4">
    <source>
        <dbReference type="ARBA" id="ARBA00022741"/>
    </source>
</evidence>
<dbReference type="GO" id="GO:0005525">
    <property type="term" value="F:GTP binding"/>
    <property type="evidence" value="ECO:0007669"/>
    <property type="project" value="UniProtKB-UniRule"/>
</dbReference>
<name>A0A1G1XXS7_9BACT</name>
<protein>
    <recommendedName>
        <fullName evidence="8">Adenylosuccinate synthetase</fullName>
        <shortName evidence="8">AMPSase</shortName>
        <shortName evidence="8">AdSS</shortName>
        <ecNumber evidence="8">6.3.4.4</ecNumber>
    </recommendedName>
    <alternativeName>
        <fullName evidence="8">IMP--aspartate ligase</fullName>
    </alternativeName>
</protein>
<comment type="caution">
    <text evidence="9">The sequence shown here is derived from an EMBL/GenBank/DDBJ whole genome shotgun (WGS) entry which is preliminary data.</text>
</comment>
<dbReference type="GO" id="GO:0004019">
    <property type="term" value="F:adenylosuccinate synthase activity"/>
    <property type="evidence" value="ECO:0007669"/>
    <property type="project" value="UniProtKB-UniRule"/>
</dbReference>
<comment type="function">
    <text evidence="8">Plays an important role in the de novo pathway of purine nucleotide biosynthesis. Catalyzes the first committed step in the biosynthesis of AMP from IMP.</text>
</comment>
<dbReference type="STRING" id="1797532.A2729_03945"/>
<dbReference type="PANTHER" id="PTHR11846:SF0">
    <property type="entry name" value="ADENYLOSUCCINATE SYNTHETASE"/>
    <property type="match status" value="1"/>
</dbReference>
<dbReference type="InterPro" id="IPR001114">
    <property type="entry name" value="Adenylosuccinate_synthetase"/>
</dbReference>
<dbReference type="Proteomes" id="UP000178930">
    <property type="component" value="Unassembled WGS sequence"/>
</dbReference>
<feature type="binding site" description="in other chain" evidence="8">
    <location>
        <begin position="45"/>
        <end position="48"/>
    </location>
    <ligand>
        <name>IMP</name>
        <dbReference type="ChEBI" id="CHEBI:58053"/>
        <note>ligand shared between dimeric partners</note>
    </ligand>
</feature>
<evidence type="ECO:0000256" key="3">
    <source>
        <dbReference type="ARBA" id="ARBA00022723"/>
    </source>
</evidence>
<dbReference type="EMBL" id="MHIB01000009">
    <property type="protein sequence ID" value="OGY44905.1"/>
    <property type="molecule type" value="Genomic_DNA"/>
</dbReference>
<evidence type="ECO:0000256" key="1">
    <source>
        <dbReference type="ARBA" id="ARBA00011738"/>
    </source>
</evidence>
<dbReference type="UniPathway" id="UPA00075">
    <property type="reaction ID" value="UER00335"/>
</dbReference>
<feature type="binding site" evidence="8">
    <location>
        <position position="314"/>
    </location>
    <ligand>
        <name>GTP</name>
        <dbReference type="ChEBI" id="CHEBI:37565"/>
    </ligand>
</feature>
<keyword evidence="4 8" id="KW-0547">Nucleotide-binding</keyword>
<keyword evidence="8" id="KW-0963">Cytoplasm</keyword>
<comment type="cofactor">
    <cofactor evidence="8">
        <name>Mg(2+)</name>
        <dbReference type="ChEBI" id="CHEBI:18420"/>
    </cofactor>
    <text evidence="8">Binds 1 Mg(2+) ion per subunit.</text>
</comment>
<keyword evidence="6 8" id="KW-0460">Magnesium</keyword>
<reference evidence="9 10" key="1">
    <citation type="journal article" date="2016" name="Nat. Commun.">
        <title>Thousands of microbial genomes shed light on interconnected biogeochemical processes in an aquifer system.</title>
        <authorList>
            <person name="Anantharaman K."/>
            <person name="Brown C.T."/>
            <person name="Hug L.A."/>
            <person name="Sharon I."/>
            <person name="Castelle C.J."/>
            <person name="Probst A.J."/>
            <person name="Thomas B.C."/>
            <person name="Singh A."/>
            <person name="Wilkins M.J."/>
            <person name="Karaoz U."/>
            <person name="Brodie E.L."/>
            <person name="Williams K.H."/>
            <person name="Hubbard S.S."/>
            <person name="Banfield J.F."/>
        </authorList>
    </citation>
    <scope>NUCLEOTIDE SEQUENCE [LARGE SCALE GENOMIC DNA]</scope>
</reference>
<evidence type="ECO:0000256" key="8">
    <source>
        <dbReference type="HAMAP-Rule" id="MF_00011"/>
    </source>
</evidence>
<dbReference type="GO" id="GO:0005737">
    <property type="term" value="C:cytoplasm"/>
    <property type="evidence" value="ECO:0007669"/>
    <property type="project" value="UniProtKB-SubCell"/>
</dbReference>
<dbReference type="InterPro" id="IPR042109">
    <property type="entry name" value="Adenylosuccinate_synth_dom1"/>
</dbReference>
<feature type="binding site" evidence="8">
    <location>
        <begin position="47"/>
        <end position="49"/>
    </location>
    <ligand>
        <name>GTP</name>
        <dbReference type="ChEBI" id="CHEBI:37565"/>
    </ligand>
</feature>
<feature type="binding site" evidence="8">
    <location>
        <begin position="340"/>
        <end position="342"/>
    </location>
    <ligand>
        <name>GTP</name>
        <dbReference type="ChEBI" id="CHEBI:37565"/>
    </ligand>
</feature>
<feature type="binding site" description="in other chain" evidence="8">
    <location>
        <position position="312"/>
    </location>
    <ligand>
        <name>IMP</name>
        <dbReference type="ChEBI" id="CHEBI:58053"/>
        <note>ligand shared between dimeric partners</note>
    </ligand>
</feature>
<evidence type="ECO:0000313" key="9">
    <source>
        <dbReference type="EMBL" id="OGY44905.1"/>
    </source>
</evidence>
<dbReference type="FunFam" id="3.90.170.10:FF:000001">
    <property type="entry name" value="Adenylosuccinate synthetase"/>
    <property type="match status" value="1"/>
</dbReference>
<dbReference type="AlphaFoldDB" id="A0A1G1XXS7"/>
<accession>A0A1G1XXS7</accession>
<comment type="similarity">
    <text evidence="8">Belongs to the adenylosuccinate synthetase family.</text>
</comment>
<comment type="catalytic activity">
    <reaction evidence="8">
        <text>IMP + L-aspartate + GTP = N(6)-(1,2-dicarboxyethyl)-AMP + GDP + phosphate + 2 H(+)</text>
        <dbReference type="Rhea" id="RHEA:15753"/>
        <dbReference type="ChEBI" id="CHEBI:15378"/>
        <dbReference type="ChEBI" id="CHEBI:29991"/>
        <dbReference type="ChEBI" id="CHEBI:37565"/>
        <dbReference type="ChEBI" id="CHEBI:43474"/>
        <dbReference type="ChEBI" id="CHEBI:57567"/>
        <dbReference type="ChEBI" id="CHEBI:58053"/>
        <dbReference type="ChEBI" id="CHEBI:58189"/>
        <dbReference type="EC" id="6.3.4.4"/>
    </reaction>
</comment>
<comment type="caution">
    <text evidence="8">Lacks conserved residue(s) required for the propagation of feature annotation.</text>
</comment>
<dbReference type="SUPFAM" id="SSF52540">
    <property type="entry name" value="P-loop containing nucleoside triphosphate hydrolases"/>
    <property type="match status" value="1"/>
</dbReference>
<evidence type="ECO:0000256" key="5">
    <source>
        <dbReference type="ARBA" id="ARBA00022755"/>
    </source>
</evidence>
<keyword evidence="2 8" id="KW-0436">Ligase</keyword>
<evidence type="ECO:0000313" key="10">
    <source>
        <dbReference type="Proteomes" id="UP000178930"/>
    </source>
</evidence>
<comment type="subunit">
    <text evidence="1 8">Homodimer.</text>
</comment>
<sequence length="433" mass="47702">MTRNNGEVWLVRDPSFGDCGKAKIVDHLSADPRVAAIVRFNGGDNAGHTIVVNGTKIAVHAIPCGVIRNLEHPVLSVIGRGMVINLTRLFAEMTSLRERGISVIPENLLISEGTHLTLTYHMALEKARETSNSRKNTTSRAISQTYALARLYQGVRAGDLRNLDRMSELIDLPLAYVNAILEKVYGLTAVTKDEVMAEILAYREQLLPFLGNEIIVLNRLLKQEKVIICEGAQSGMLDPDLGIYPNTTASNTWPGAIQSGCGLNPRWITRDVIVVKAFTSRVGDGHLVAEIHNETADLIRQKGQEYGTSTGRPRRIGWNDQVVGRFCAMVGPGTELAITKVDVLTGIEPLRICTDYLLNGRLIEIFPTTVDELNHCQPVLEELNGWTKDITGVTSWNELPLNTQAYLMMVAKPFDCPISMVGTGPDRKQIIVL</sequence>
<comment type="pathway">
    <text evidence="8">Purine metabolism; AMP biosynthesis via de novo pathway; AMP from IMP: step 1/2.</text>
</comment>
<dbReference type="InterPro" id="IPR042111">
    <property type="entry name" value="Adenylosuccinate_synth_dom3"/>
</dbReference>
<dbReference type="GO" id="GO:0046040">
    <property type="term" value="P:IMP metabolic process"/>
    <property type="evidence" value="ECO:0007669"/>
    <property type="project" value="TreeGrafter"/>
</dbReference>
<evidence type="ECO:0000256" key="7">
    <source>
        <dbReference type="ARBA" id="ARBA00023134"/>
    </source>
</evidence>
<evidence type="ECO:0000256" key="2">
    <source>
        <dbReference type="ARBA" id="ARBA00022598"/>
    </source>
</evidence>
<dbReference type="Gene3D" id="3.40.440.10">
    <property type="entry name" value="Adenylosuccinate Synthetase, subunit A, domain 1"/>
    <property type="match status" value="1"/>
</dbReference>
<feature type="binding site" evidence="8">
    <location>
        <position position="47"/>
    </location>
    <ligand>
        <name>Mg(2+)</name>
        <dbReference type="ChEBI" id="CHEBI:18420"/>
    </ligand>
</feature>
<feature type="active site" description="Proton acceptor" evidence="8">
    <location>
        <position position="18"/>
    </location>
</feature>
<evidence type="ECO:0000256" key="6">
    <source>
        <dbReference type="ARBA" id="ARBA00022842"/>
    </source>
</evidence>
<feature type="binding site" description="in other chain" evidence="8">
    <location>
        <position position="233"/>
    </location>
    <ligand>
        <name>IMP</name>
        <dbReference type="ChEBI" id="CHEBI:58053"/>
        <note>ligand shared between dimeric partners</note>
    </ligand>
</feature>
<proteinExistence type="inferred from homology"/>
<organism evidence="9 10">
    <name type="scientific">Candidatus Buchananbacteria bacterium RIFCSPHIGHO2_01_FULL_39_14</name>
    <dbReference type="NCBI Taxonomy" id="1797532"/>
    <lineage>
        <taxon>Bacteria</taxon>
        <taxon>Candidatus Buchananiibacteriota</taxon>
    </lineage>
</organism>
<keyword evidence="7 8" id="KW-0342">GTP-binding</keyword>
<dbReference type="HAMAP" id="MF_00011">
    <property type="entry name" value="Adenylosucc_synth"/>
    <property type="match status" value="1"/>
</dbReference>
<dbReference type="GO" id="GO:0044208">
    <property type="term" value="P:'de novo' AMP biosynthetic process"/>
    <property type="evidence" value="ECO:0007669"/>
    <property type="project" value="UniProtKB-UniRule"/>
</dbReference>
<dbReference type="InterPro" id="IPR027417">
    <property type="entry name" value="P-loop_NTPase"/>
</dbReference>
<comment type="subcellular location">
    <subcellularLocation>
        <location evidence="8">Cytoplasm</location>
    </subcellularLocation>
</comment>
<feature type="binding site" evidence="8">
    <location>
        <begin position="308"/>
        <end position="314"/>
    </location>
    <ligand>
        <name>substrate</name>
    </ligand>
</feature>
<feature type="binding site" description="in other chain" evidence="8">
    <location>
        <position position="248"/>
    </location>
    <ligand>
        <name>IMP</name>
        <dbReference type="ChEBI" id="CHEBI:58053"/>
        <note>ligand shared between dimeric partners</note>
    </ligand>
</feature>
<dbReference type="EC" id="6.3.4.4" evidence="8"/>
<dbReference type="Gene3D" id="3.90.170.10">
    <property type="entry name" value="Adenylosuccinate Synthetase, subunit A, domain 3"/>
    <property type="match status" value="1"/>
</dbReference>
<keyword evidence="5 8" id="KW-0658">Purine biosynthesis</keyword>
<dbReference type="Gene3D" id="1.10.300.10">
    <property type="entry name" value="Adenylosuccinate Synthetase, subunit A, domain 2"/>
    <property type="match status" value="1"/>
</dbReference>
<feature type="binding site" evidence="8">
    <location>
        <position position="18"/>
    </location>
    <ligand>
        <name>Mg(2+)</name>
        <dbReference type="ChEBI" id="CHEBI:18420"/>
    </ligand>
</feature>
<dbReference type="GO" id="GO:0000287">
    <property type="term" value="F:magnesium ion binding"/>
    <property type="evidence" value="ECO:0007669"/>
    <property type="project" value="UniProtKB-UniRule"/>
</dbReference>
<dbReference type="InterPro" id="IPR042110">
    <property type="entry name" value="Adenylosuccinate_synth_dom2"/>
</dbReference>
<gene>
    <name evidence="8" type="primary">purA</name>
    <name evidence="9" type="ORF">A2729_03945</name>
</gene>
<feature type="binding site" evidence="8">
    <location>
        <begin position="422"/>
        <end position="424"/>
    </location>
    <ligand>
        <name>GTP</name>
        <dbReference type="ChEBI" id="CHEBI:37565"/>
    </ligand>
</feature>
<feature type="binding site" description="in other chain" evidence="8">
    <location>
        <position position="138"/>
    </location>
    <ligand>
        <name>IMP</name>
        <dbReference type="ChEBI" id="CHEBI:58053"/>
        <note>ligand shared between dimeric partners</note>
    </ligand>
</feature>
<dbReference type="SMART" id="SM00788">
    <property type="entry name" value="Adenylsucc_synt"/>
    <property type="match status" value="1"/>
</dbReference>
<dbReference type="NCBIfam" id="NF002223">
    <property type="entry name" value="PRK01117.1"/>
    <property type="match status" value="1"/>
</dbReference>
<dbReference type="PANTHER" id="PTHR11846">
    <property type="entry name" value="ADENYLOSUCCINATE SYNTHETASE"/>
    <property type="match status" value="1"/>
</dbReference>
<keyword evidence="3 8" id="KW-0479">Metal-binding</keyword>
<feature type="active site" description="Proton donor" evidence="8">
    <location>
        <position position="48"/>
    </location>
</feature>